<dbReference type="Proteomes" id="UP000698028">
    <property type="component" value="Unassembled WGS sequence"/>
</dbReference>
<keyword evidence="2 6" id="KW-0812">Transmembrane</keyword>
<sequence length="218" mass="23349">MLAYAPPRESARKSPSVLTIVIGIHVAGLAALMAANPQFVTTVLPDNPEVRFVPQSEPPPPPDPVPPQSSVQQPTTQALPTPPIALVPLPIDGPTIATDTFIDIAPPAEVGTVVDLPNLGTPAPVRTEGRLKTPPHRLKPEYPASKRRLGEEAVLRLRLDIDAVGRVTKVTPLGSFDSAFLSSAERHILRHWRYEPATLGGDAIADTTVVSLEFKLDD</sequence>
<accession>A0ABS6V2V7</accession>
<feature type="compositionally biased region" description="Pro residues" evidence="5">
    <location>
        <begin position="56"/>
        <end position="67"/>
    </location>
</feature>
<evidence type="ECO:0000256" key="1">
    <source>
        <dbReference type="ARBA" id="ARBA00004167"/>
    </source>
</evidence>
<feature type="region of interest" description="Disordered" evidence="5">
    <location>
        <begin position="50"/>
        <end position="85"/>
    </location>
</feature>
<keyword evidence="9" id="KW-1185">Reference proteome</keyword>
<gene>
    <name evidence="8" type="ORF">KTQ36_01125</name>
</gene>
<organism evidence="8 9">
    <name type="scientific">Sphingomicrobium clamense</name>
    <dbReference type="NCBI Taxonomy" id="2851013"/>
    <lineage>
        <taxon>Bacteria</taxon>
        <taxon>Pseudomonadati</taxon>
        <taxon>Pseudomonadota</taxon>
        <taxon>Alphaproteobacteria</taxon>
        <taxon>Sphingomonadales</taxon>
        <taxon>Sphingomonadaceae</taxon>
        <taxon>Sphingomicrobium</taxon>
    </lineage>
</organism>
<dbReference type="Pfam" id="PF03544">
    <property type="entry name" value="TonB_C"/>
    <property type="match status" value="1"/>
</dbReference>
<protein>
    <submittedName>
        <fullName evidence="8">Energy transducer TonB</fullName>
    </submittedName>
</protein>
<dbReference type="PROSITE" id="PS52015">
    <property type="entry name" value="TONB_CTD"/>
    <property type="match status" value="1"/>
</dbReference>
<feature type="domain" description="TonB C-terminal" evidence="7">
    <location>
        <begin position="127"/>
        <end position="218"/>
    </location>
</feature>
<evidence type="ECO:0000256" key="2">
    <source>
        <dbReference type="ARBA" id="ARBA00022692"/>
    </source>
</evidence>
<dbReference type="RefSeq" id="WP_218631942.1">
    <property type="nucleotide sequence ID" value="NZ_JAHVAH010000001.1"/>
</dbReference>
<evidence type="ECO:0000313" key="9">
    <source>
        <dbReference type="Proteomes" id="UP000698028"/>
    </source>
</evidence>
<evidence type="ECO:0000256" key="3">
    <source>
        <dbReference type="ARBA" id="ARBA00022989"/>
    </source>
</evidence>
<comment type="subcellular location">
    <subcellularLocation>
        <location evidence="1">Membrane</location>
        <topology evidence="1">Single-pass membrane protein</topology>
    </subcellularLocation>
</comment>
<name>A0ABS6V2V7_9SPHN</name>
<dbReference type="EMBL" id="JAHVAH010000001">
    <property type="protein sequence ID" value="MBW0143895.1"/>
    <property type="molecule type" value="Genomic_DNA"/>
</dbReference>
<evidence type="ECO:0000256" key="4">
    <source>
        <dbReference type="ARBA" id="ARBA00023136"/>
    </source>
</evidence>
<keyword evidence="3 6" id="KW-1133">Transmembrane helix</keyword>
<feature type="compositionally biased region" description="Low complexity" evidence="5">
    <location>
        <begin position="68"/>
        <end position="79"/>
    </location>
</feature>
<evidence type="ECO:0000256" key="6">
    <source>
        <dbReference type="SAM" id="Phobius"/>
    </source>
</evidence>
<keyword evidence="4 6" id="KW-0472">Membrane</keyword>
<dbReference type="InterPro" id="IPR037682">
    <property type="entry name" value="TonB_C"/>
</dbReference>
<evidence type="ECO:0000256" key="5">
    <source>
        <dbReference type="SAM" id="MobiDB-lite"/>
    </source>
</evidence>
<evidence type="ECO:0000259" key="7">
    <source>
        <dbReference type="PROSITE" id="PS52015"/>
    </source>
</evidence>
<evidence type="ECO:0000313" key="8">
    <source>
        <dbReference type="EMBL" id="MBW0143895.1"/>
    </source>
</evidence>
<feature type="transmembrane region" description="Helical" evidence="6">
    <location>
        <begin position="17"/>
        <end position="35"/>
    </location>
</feature>
<dbReference type="NCBIfam" id="TIGR01352">
    <property type="entry name" value="tonB_Cterm"/>
    <property type="match status" value="1"/>
</dbReference>
<proteinExistence type="predicted"/>
<reference evidence="8 9" key="1">
    <citation type="submission" date="2021-07" db="EMBL/GenBank/DDBJ databases">
        <title>The draft genome sequence of Sphingomicrobium sp. B8.</title>
        <authorList>
            <person name="Mu L."/>
        </authorList>
    </citation>
    <scope>NUCLEOTIDE SEQUENCE [LARGE SCALE GENOMIC DNA]</scope>
    <source>
        <strain evidence="8 9">B8</strain>
    </source>
</reference>
<dbReference type="InterPro" id="IPR006260">
    <property type="entry name" value="TonB/TolA_C"/>
</dbReference>
<comment type="caution">
    <text evidence="8">The sequence shown here is derived from an EMBL/GenBank/DDBJ whole genome shotgun (WGS) entry which is preliminary data.</text>
</comment>